<feature type="signal peptide" evidence="1">
    <location>
        <begin position="1"/>
        <end position="26"/>
    </location>
</feature>
<protein>
    <recommendedName>
        <fullName evidence="4">Secreted protein</fullName>
    </recommendedName>
</protein>
<sequence>MTKLAIGTALSGALALAGLAAPAASAATPNLVFSDVTVNKGKAIVVGTTRTVNVPVTYTLTRPADLVIDNKKTFAAVMLYRGTLKSLANELDPEVMPVCTATATTDTTVTESCTETIPVDPDEYLYEAADATTWKAGGLYAHLDATVSDDFLSSEYDAAIWGNLTTAKVQRAARLTVDAAPEPAVMGKTITVKGKLTRANWDTGKYAGYKGQKVVLQFRAEGTGTYKNVKGITSGTGGALSTTVKASKRGYYRFVFAGTTTTAAAKATGDHVEVDPPAMKL</sequence>
<reference evidence="2" key="1">
    <citation type="journal article" date="2014" name="Int. J. Syst. Evol. Microbiol.">
        <title>Complete genome sequence of Corynebacterium casei LMG S-19264T (=DSM 44701T), isolated from a smear-ripened cheese.</title>
        <authorList>
            <consortium name="US DOE Joint Genome Institute (JGI-PGF)"/>
            <person name="Walter F."/>
            <person name="Albersmeier A."/>
            <person name="Kalinowski J."/>
            <person name="Ruckert C."/>
        </authorList>
    </citation>
    <scope>NUCLEOTIDE SEQUENCE</scope>
    <source>
        <strain evidence="2">CGMCC 4.7110</strain>
    </source>
</reference>
<dbReference type="EMBL" id="BMML01000002">
    <property type="protein sequence ID" value="GGM92620.1"/>
    <property type="molecule type" value="Genomic_DNA"/>
</dbReference>
<name>A0A917X9B4_9ACTN</name>
<feature type="chain" id="PRO_5037932298" description="Secreted protein" evidence="1">
    <location>
        <begin position="27"/>
        <end position="281"/>
    </location>
</feature>
<gene>
    <name evidence="2" type="ORF">GCM10011578_010840</name>
</gene>
<accession>A0A917X9B4</accession>
<evidence type="ECO:0008006" key="4">
    <source>
        <dbReference type="Google" id="ProtNLM"/>
    </source>
</evidence>
<keyword evidence="1" id="KW-0732">Signal</keyword>
<reference evidence="2" key="2">
    <citation type="submission" date="2020-09" db="EMBL/GenBank/DDBJ databases">
        <authorList>
            <person name="Sun Q."/>
            <person name="Zhou Y."/>
        </authorList>
    </citation>
    <scope>NUCLEOTIDE SEQUENCE</scope>
    <source>
        <strain evidence="2">CGMCC 4.7110</strain>
    </source>
</reference>
<dbReference type="RefSeq" id="WP_189261401.1">
    <property type="nucleotide sequence ID" value="NZ_BMML01000002.1"/>
</dbReference>
<organism evidence="2 3">
    <name type="scientific">Streptomyces fuscichromogenes</name>
    <dbReference type="NCBI Taxonomy" id="1324013"/>
    <lineage>
        <taxon>Bacteria</taxon>
        <taxon>Bacillati</taxon>
        <taxon>Actinomycetota</taxon>
        <taxon>Actinomycetes</taxon>
        <taxon>Kitasatosporales</taxon>
        <taxon>Streptomycetaceae</taxon>
        <taxon>Streptomyces</taxon>
    </lineage>
</organism>
<evidence type="ECO:0000256" key="1">
    <source>
        <dbReference type="SAM" id="SignalP"/>
    </source>
</evidence>
<comment type="caution">
    <text evidence="2">The sequence shown here is derived from an EMBL/GenBank/DDBJ whole genome shotgun (WGS) entry which is preliminary data.</text>
</comment>
<keyword evidence="3" id="KW-1185">Reference proteome</keyword>
<evidence type="ECO:0000313" key="3">
    <source>
        <dbReference type="Proteomes" id="UP000653411"/>
    </source>
</evidence>
<proteinExistence type="predicted"/>
<evidence type="ECO:0000313" key="2">
    <source>
        <dbReference type="EMBL" id="GGM92620.1"/>
    </source>
</evidence>
<dbReference type="Proteomes" id="UP000653411">
    <property type="component" value="Unassembled WGS sequence"/>
</dbReference>
<dbReference type="AlphaFoldDB" id="A0A917X9B4"/>